<dbReference type="CDD" id="cd07557">
    <property type="entry name" value="trimeric_dUTPase"/>
    <property type="match status" value="1"/>
</dbReference>
<evidence type="ECO:0000313" key="4">
    <source>
        <dbReference type="Proteomes" id="UP000632195"/>
    </source>
</evidence>
<proteinExistence type="predicted"/>
<dbReference type="GO" id="GO:0008829">
    <property type="term" value="F:dCTP deaminase activity"/>
    <property type="evidence" value="ECO:0007669"/>
    <property type="project" value="InterPro"/>
</dbReference>
<dbReference type="AlphaFoldDB" id="A0AA37BRM1"/>
<dbReference type="SUPFAM" id="SSF51283">
    <property type="entry name" value="dUTPase-like"/>
    <property type="match status" value="1"/>
</dbReference>
<dbReference type="InterPro" id="IPR033704">
    <property type="entry name" value="dUTPase_trimeric"/>
</dbReference>
<evidence type="ECO:0000313" key="3">
    <source>
        <dbReference type="EMBL" id="GGM75095.1"/>
    </source>
</evidence>
<dbReference type="InterPro" id="IPR036157">
    <property type="entry name" value="dUTPase-like_sf"/>
</dbReference>
<dbReference type="InterPro" id="IPR011962">
    <property type="entry name" value="dCTP_deaminase"/>
</dbReference>
<dbReference type="GO" id="GO:0006229">
    <property type="term" value="P:dUTP biosynthetic process"/>
    <property type="evidence" value="ECO:0007669"/>
    <property type="project" value="InterPro"/>
</dbReference>
<evidence type="ECO:0000256" key="2">
    <source>
        <dbReference type="ARBA" id="ARBA00023080"/>
    </source>
</evidence>
<comment type="caution">
    <text evidence="3">The sequence shown here is derived from an EMBL/GenBank/DDBJ whole genome shotgun (WGS) entry which is preliminary data.</text>
</comment>
<name>A0AA37BRM1_9ARCH</name>
<dbReference type="Pfam" id="PF22769">
    <property type="entry name" value="DCD"/>
    <property type="match status" value="1"/>
</dbReference>
<protein>
    <submittedName>
        <fullName evidence="3">Deoxycytidine triphosphate deaminase</fullName>
    </submittedName>
</protein>
<dbReference type="Gene3D" id="2.70.40.10">
    <property type="match status" value="1"/>
</dbReference>
<keyword evidence="4" id="KW-1185">Reference proteome</keyword>
<sequence length="156" mass="17234">MAVISDGQIQEMARNGMIVIEGFREGNLTPNGYDLTVGSVKAGGREADEAEVAPMGHFLVSTLEYIYIPEGYCAEIWIRSSFARKGVIGSFGFIDSGFRGNLTLSFFNAGQESIRIRRGERVAQMVIIRMERPPDRAYGERSGNYQGSRGVVESRL</sequence>
<dbReference type="PANTHER" id="PTHR42680:SF3">
    <property type="entry name" value="DCTP DEAMINASE"/>
    <property type="match status" value="1"/>
</dbReference>
<dbReference type="PANTHER" id="PTHR42680">
    <property type="entry name" value="DCTP DEAMINASE"/>
    <property type="match status" value="1"/>
</dbReference>
<dbReference type="NCBIfam" id="TIGR02274">
    <property type="entry name" value="dCTP_deam"/>
    <property type="match status" value="1"/>
</dbReference>
<keyword evidence="1" id="KW-0378">Hydrolase</keyword>
<reference evidence="3" key="1">
    <citation type="journal article" date="2014" name="Int. J. Syst. Evol. Microbiol.">
        <title>Complete genome sequence of Corynebacterium casei LMG S-19264T (=DSM 44701T), isolated from a smear-ripened cheese.</title>
        <authorList>
            <consortium name="US DOE Joint Genome Institute (JGI-PGF)"/>
            <person name="Walter F."/>
            <person name="Albersmeier A."/>
            <person name="Kalinowski J."/>
            <person name="Ruckert C."/>
        </authorList>
    </citation>
    <scope>NUCLEOTIDE SEQUENCE</scope>
    <source>
        <strain evidence="3">JCM 13583</strain>
    </source>
</reference>
<gene>
    <name evidence="3" type="ORF">GCM10007108_11300</name>
</gene>
<dbReference type="EMBL" id="BMNY01000001">
    <property type="protein sequence ID" value="GGM75095.1"/>
    <property type="molecule type" value="Genomic_DNA"/>
</dbReference>
<organism evidence="3 4">
    <name type="scientific">Thermogymnomonas acidicola</name>
    <dbReference type="NCBI Taxonomy" id="399579"/>
    <lineage>
        <taxon>Archaea</taxon>
        <taxon>Methanobacteriati</taxon>
        <taxon>Thermoplasmatota</taxon>
        <taxon>Thermoplasmata</taxon>
        <taxon>Thermoplasmatales</taxon>
        <taxon>Thermogymnomonas</taxon>
    </lineage>
</organism>
<reference evidence="3" key="2">
    <citation type="submission" date="2022-09" db="EMBL/GenBank/DDBJ databases">
        <authorList>
            <person name="Sun Q."/>
            <person name="Ohkuma M."/>
        </authorList>
    </citation>
    <scope>NUCLEOTIDE SEQUENCE</scope>
    <source>
        <strain evidence="3">JCM 13583</strain>
    </source>
</reference>
<keyword evidence="2" id="KW-0546">Nucleotide metabolism</keyword>
<accession>A0AA37BRM1</accession>
<dbReference type="Proteomes" id="UP000632195">
    <property type="component" value="Unassembled WGS sequence"/>
</dbReference>
<evidence type="ECO:0000256" key="1">
    <source>
        <dbReference type="ARBA" id="ARBA00022801"/>
    </source>
</evidence>